<reference evidence="4" key="2">
    <citation type="journal article" date="2015" name="Genome Biol. Evol.">
        <title>Complete Genome Sequence and Transcriptomic Analysis of the Novel Pathogen Elizabethkingia anophelis in Response to Oxidative Stress.</title>
        <authorList>
            <person name="Li Y."/>
            <person name="Liu Y."/>
            <person name="Chew S.C."/>
            <person name="Tay M."/>
            <person name="Salido M.M."/>
            <person name="Teo J."/>
            <person name="Lauro F.M."/>
            <person name="Givskov M."/>
            <person name="Yang L."/>
        </authorList>
    </citation>
    <scope>NUCLEOTIDE SEQUENCE</scope>
    <source>
        <strain evidence="4">NUHP1</strain>
    </source>
</reference>
<reference evidence="4" key="1">
    <citation type="journal article" date="2013" name="Lancet">
        <title>First case of E anophelis outbreak in an intensive-care unit.</title>
        <authorList>
            <person name="Teo J."/>
            <person name="Tan S.Y."/>
            <person name="Tay M."/>
            <person name="Ding Y."/>
            <person name="Kjelleberg S."/>
            <person name="Givskov M."/>
            <person name="Lin R.T."/>
            <person name="Yang L."/>
        </authorList>
    </citation>
    <scope>NUCLEOTIDE SEQUENCE [LARGE SCALE GENOMIC DNA]</scope>
    <source>
        <strain evidence="4">NUHP1</strain>
    </source>
</reference>
<dbReference type="InterPro" id="IPR029044">
    <property type="entry name" value="Nucleotide-diphossugar_trans"/>
</dbReference>
<proteinExistence type="predicted"/>
<dbReference type="Pfam" id="PF00535">
    <property type="entry name" value="Glycos_transf_2"/>
    <property type="match status" value="1"/>
</dbReference>
<dbReference type="InterPro" id="IPR001173">
    <property type="entry name" value="Glyco_trans_2-like"/>
</dbReference>
<name>A0A077EI55_9FLAO</name>
<dbReference type="PANTHER" id="PTHR22916">
    <property type="entry name" value="GLYCOSYLTRANSFERASE"/>
    <property type="match status" value="1"/>
</dbReference>
<evidence type="ECO:0000259" key="3">
    <source>
        <dbReference type="Pfam" id="PF00535"/>
    </source>
</evidence>
<keyword evidence="2 4" id="KW-0808">Transferase</keyword>
<dbReference type="Gene3D" id="3.90.550.10">
    <property type="entry name" value="Spore Coat Polysaccharide Biosynthesis Protein SpsA, Chain A"/>
    <property type="match status" value="1"/>
</dbReference>
<dbReference type="GO" id="GO:0016758">
    <property type="term" value="F:hexosyltransferase activity"/>
    <property type="evidence" value="ECO:0007669"/>
    <property type="project" value="UniProtKB-ARBA"/>
</dbReference>
<keyword evidence="1" id="KW-0328">Glycosyltransferase</keyword>
<dbReference type="HOGENOM" id="CLU_025996_25_0_10"/>
<dbReference type="STRING" id="1338011.BD94_3312"/>
<dbReference type="CDD" id="cd00761">
    <property type="entry name" value="Glyco_tranf_GTA_type"/>
    <property type="match status" value="1"/>
</dbReference>
<evidence type="ECO:0000313" key="5">
    <source>
        <dbReference type="Proteomes" id="UP000028933"/>
    </source>
</evidence>
<dbReference type="KEGG" id="eao:BD94_3312"/>
<dbReference type="SUPFAM" id="SSF53448">
    <property type="entry name" value="Nucleotide-diphospho-sugar transferases"/>
    <property type="match status" value="1"/>
</dbReference>
<gene>
    <name evidence="4" type="ORF">BD94_3312</name>
</gene>
<dbReference type="Proteomes" id="UP000028933">
    <property type="component" value="Chromosome"/>
</dbReference>
<organism evidence="4 5">
    <name type="scientific">Elizabethkingia anophelis NUHP1</name>
    <dbReference type="NCBI Taxonomy" id="1338011"/>
    <lineage>
        <taxon>Bacteria</taxon>
        <taxon>Pseudomonadati</taxon>
        <taxon>Bacteroidota</taxon>
        <taxon>Flavobacteriia</taxon>
        <taxon>Flavobacteriales</taxon>
        <taxon>Weeksellaceae</taxon>
        <taxon>Elizabethkingia</taxon>
    </lineage>
</organism>
<dbReference type="PANTHER" id="PTHR22916:SF51">
    <property type="entry name" value="GLYCOSYLTRANSFERASE EPSH-RELATED"/>
    <property type="match status" value="1"/>
</dbReference>
<sequence length="332" mass="39641">MKYSVSVIIPVFKVERFIERCCRYLFEQTIESAEFIFVDDCSPDNSVSIINKIVEEYPERKYDVQIVKHEINKGLPSARNSGLKIASGEYIFHCDSDDWLEKNALSLLYEEAIEKNVDAVWCDWYLSFKNNERYMSQRPEQEDIISGLESIQLMLGGRIRYNVWNKLVKRELYKTNEIQFPDGYGMGEDMTMIKVLAFADKVSYLPIALYHYIRLNEDAFTQNTTKQHLKQIQYNVNDIVSFLNNRYEKEDTEKYIQFFKLNTKLPFLISNDTESYKRWLEWYPEANAYIDLNPMFSTRTKFIQKAAMKHQFWILKLYYNLVIRFIYGVIYK</sequence>
<accession>A0A077EI55</accession>
<dbReference type="eggNOG" id="COG1215">
    <property type="taxonomic scope" value="Bacteria"/>
</dbReference>
<evidence type="ECO:0000256" key="2">
    <source>
        <dbReference type="ARBA" id="ARBA00022679"/>
    </source>
</evidence>
<dbReference type="AlphaFoldDB" id="A0A077EI55"/>
<protein>
    <submittedName>
        <fullName evidence="4">Putative glycosyltransferase</fullName>
    </submittedName>
</protein>
<evidence type="ECO:0000313" key="4">
    <source>
        <dbReference type="EMBL" id="AIL47087.1"/>
    </source>
</evidence>
<evidence type="ECO:0000256" key="1">
    <source>
        <dbReference type="ARBA" id="ARBA00022676"/>
    </source>
</evidence>
<feature type="domain" description="Glycosyltransferase 2-like" evidence="3">
    <location>
        <begin position="6"/>
        <end position="151"/>
    </location>
</feature>
<dbReference type="EMBL" id="CP007547">
    <property type="protein sequence ID" value="AIL47087.1"/>
    <property type="molecule type" value="Genomic_DNA"/>
</dbReference>
<dbReference type="RefSeq" id="WP_029728306.1">
    <property type="nucleotide sequence ID" value="NZ_CP007547.1"/>
</dbReference>